<dbReference type="GO" id="GO:0009425">
    <property type="term" value="C:bacterial-type flagellum basal body"/>
    <property type="evidence" value="ECO:0007669"/>
    <property type="project" value="UniProtKB-SubCell"/>
</dbReference>
<evidence type="ECO:0000256" key="3">
    <source>
        <dbReference type="ARBA" id="ARBA00023143"/>
    </source>
</evidence>
<dbReference type="GO" id="GO:0071978">
    <property type="term" value="P:bacterial-type flagellum-dependent swarming motility"/>
    <property type="evidence" value="ECO:0007669"/>
    <property type="project" value="TreeGrafter"/>
</dbReference>
<dbReference type="NCBIfam" id="TIGR03506">
    <property type="entry name" value="FlgEFG_subfam"/>
    <property type="match status" value="1"/>
</dbReference>
<comment type="similarity">
    <text evidence="2 4">Belongs to the flagella basal body rod proteins family.</text>
</comment>
<evidence type="ECO:0000259" key="7">
    <source>
        <dbReference type="Pfam" id="PF22692"/>
    </source>
</evidence>
<sequence length="494" mass="52472">MLKSLFSGVSGMKGNQTKMDVIGNNIANSNTTAFKSGRVTFKDMLNQTLEGANEKSTTRGGTNPKQVGIGVSVSSIDTIMKQGALQPTGRDTDLAIEGNGFFIISDAEGYDVRYTRDGSFTLDKDGNLITSTGLYVQGILLDKATPVNMLTKTAFPADLSNLSLKPIKIQPQYTPTVSIGGFDIKVGPGLQDYKFILGKVDKTASTTATVNTTDKVITLEGNFEEGKVSPSDLATQINSALAGKIDETVMVTGSPNKNALSGEQTEKINVADYIPAVKVGGFEFSVGNELIGWKFKIGKKDDNTSTTAIVDKVNKIITIDGDFDNTTTQGMVQASDLEAKINAQLKTDGITTTIKVKGTALEGTLSGETTEEIKENLLKLVSFGIEKDGTIKGIYGDKAVVIGKVMLANFTNAAGLEKAGDNSFKKTANSGNPQVGYAGSNGYGSVNQGALEMSNVDLANEFTDMIIASRAFQANSRTITTSDEMIQELINLKR</sequence>
<dbReference type="RefSeq" id="WP_035379068.1">
    <property type="nucleotide sequence ID" value="NZ_AZQP01000013.1"/>
</dbReference>
<evidence type="ECO:0000256" key="1">
    <source>
        <dbReference type="ARBA" id="ARBA00004117"/>
    </source>
</evidence>
<dbReference type="SUPFAM" id="SSF117143">
    <property type="entry name" value="Flagellar hook protein flgE"/>
    <property type="match status" value="1"/>
</dbReference>
<evidence type="ECO:0000256" key="4">
    <source>
        <dbReference type="RuleBase" id="RU362116"/>
    </source>
</evidence>
<feature type="domain" description="Flagellar basal-body/hook protein C-terminal" evidence="6">
    <location>
        <begin position="448"/>
        <end position="492"/>
    </location>
</feature>
<dbReference type="InterPro" id="IPR037925">
    <property type="entry name" value="FlgE/F/G-like"/>
</dbReference>
<dbReference type="GO" id="GO:0009424">
    <property type="term" value="C:bacterial-type flagellum hook"/>
    <property type="evidence" value="ECO:0007669"/>
    <property type="project" value="TreeGrafter"/>
</dbReference>
<dbReference type="InterPro" id="IPR020013">
    <property type="entry name" value="Flagellar_FlgE/F/G"/>
</dbReference>
<organism evidence="8 9">
    <name type="scientific">Fervidicella metallireducens AeB</name>
    <dbReference type="NCBI Taxonomy" id="1403537"/>
    <lineage>
        <taxon>Bacteria</taxon>
        <taxon>Bacillati</taxon>
        <taxon>Bacillota</taxon>
        <taxon>Clostridia</taxon>
        <taxon>Eubacteriales</taxon>
        <taxon>Clostridiaceae</taxon>
        <taxon>Fervidicella</taxon>
    </lineage>
</organism>
<evidence type="ECO:0000313" key="9">
    <source>
        <dbReference type="Proteomes" id="UP000019681"/>
    </source>
</evidence>
<evidence type="ECO:0000256" key="2">
    <source>
        <dbReference type="ARBA" id="ARBA00009677"/>
    </source>
</evidence>
<dbReference type="GO" id="GO:0005829">
    <property type="term" value="C:cytosol"/>
    <property type="evidence" value="ECO:0007669"/>
    <property type="project" value="TreeGrafter"/>
</dbReference>
<dbReference type="InterPro" id="IPR001444">
    <property type="entry name" value="Flag_bb_rod_N"/>
</dbReference>
<dbReference type="InterPro" id="IPR010930">
    <property type="entry name" value="Flg_bb/hook_C_dom"/>
</dbReference>
<protein>
    <recommendedName>
        <fullName evidence="4">Flagellar hook protein FlgE</fullName>
    </recommendedName>
</protein>
<reference evidence="8 9" key="1">
    <citation type="journal article" date="2014" name="Genome Announc.">
        <title>Draft Genome Sequence of Fervidicella metallireducens Strain AeBT, an Iron-Reducing Thermoanaerobe from the Great Artesian Basin.</title>
        <authorList>
            <person name="Patel B.K."/>
        </authorList>
    </citation>
    <scope>NUCLEOTIDE SEQUENCE [LARGE SCALE GENOMIC DNA]</scope>
    <source>
        <strain evidence="8 9">AeB</strain>
    </source>
</reference>
<comment type="function">
    <text evidence="4">A flexible structure which links the flagellar filament to the drive apparatus in the basal body.</text>
</comment>
<evidence type="ECO:0000259" key="6">
    <source>
        <dbReference type="Pfam" id="PF06429"/>
    </source>
</evidence>
<dbReference type="InterPro" id="IPR019776">
    <property type="entry name" value="Flagellar_basal_body_rod_CS"/>
</dbReference>
<dbReference type="EMBL" id="AZQP01000013">
    <property type="protein sequence ID" value="EYE88831.1"/>
    <property type="molecule type" value="Genomic_DNA"/>
</dbReference>
<evidence type="ECO:0000313" key="8">
    <source>
        <dbReference type="EMBL" id="EYE88831.1"/>
    </source>
</evidence>
<feature type="domain" description="Flagellar basal body rod protein N-terminal" evidence="5">
    <location>
        <begin position="8"/>
        <end position="35"/>
    </location>
</feature>
<gene>
    <name evidence="8" type="ORF">Q428_06060</name>
</gene>
<name>A0A017RW37_9CLOT</name>
<keyword evidence="9" id="KW-1185">Reference proteome</keyword>
<proteinExistence type="inferred from homology"/>
<evidence type="ECO:0000259" key="5">
    <source>
        <dbReference type="Pfam" id="PF00460"/>
    </source>
</evidence>
<accession>A0A017RW37</accession>
<dbReference type="PANTHER" id="PTHR30435:SF1">
    <property type="entry name" value="FLAGELLAR HOOK PROTEIN FLGE"/>
    <property type="match status" value="1"/>
</dbReference>
<dbReference type="STRING" id="1403537.Q428_06060"/>
<comment type="caution">
    <text evidence="8">The sequence shown here is derived from an EMBL/GenBank/DDBJ whole genome shotgun (WGS) entry which is preliminary data.</text>
</comment>
<dbReference type="PROSITE" id="PS00588">
    <property type="entry name" value="FLAGELLA_BB_ROD"/>
    <property type="match status" value="1"/>
</dbReference>
<feature type="domain" description="Flagellar hook protein FlgE/F/G-like D1" evidence="7">
    <location>
        <begin position="95"/>
        <end position="168"/>
    </location>
</feature>
<keyword evidence="3 4" id="KW-0975">Bacterial flagellum</keyword>
<dbReference type="PANTHER" id="PTHR30435">
    <property type="entry name" value="FLAGELLAR PROTEIN"/>
    <property type="match status" value="1"/>
</dbReference>
<dbReference type="Pfam" id="PF06429">
    <property type="entry name" value="Flg_bbr_C"/>
    <property type="match status" value="1"/>
</dbReference>
<dbReference type="Pfam" id="PF22692">
    <property type="entry name" value="LlgE_F_G_D1"/>
    <property type="match status" value="1"/>
</dbReference>
<comment type="subcellular location">
    <subcellularLocation>
        <location evidence="1 4">Bacterial flagellum basal body</location>
    </subcellularLocation>
</comment>
<dbReference type="OrthoDB" id="9804559at2"/>
<dbReference type="InterPro" id="IPR053967">
    <property type="entry name" value="LlgE_F_G-like_D1"/>
</dbReference>
<dbReference type="Proteomes" id="UP000019681">
    <property type="component" value="Unassembled WGS sequence"/>
</dbReference>
<dbReference type="AlphaFoldDB" id="A0A017RW37"/>
<dbReference type="Pfam" id="PF00460">
    <property type="entry name" value="Flg_bb_rod"/>
    <property type="match status" value="1"/>
</dbReference>